<dbReference type="InterPro" id="IPR001044">
    <property type="entry name" value="XPG/Rad2_eukaryotes"/>
</dbReference>
<dbReference type="InterPro" id="IPR006086">
    <property type="entry name" value="XPG-I_dom"/>
</dbReference>
<feature type="region of interest" description="Disordered" evidence="8">
    <location>
        <begin position="133"/>
        <end position="159"/>
    </location>
</feature>
<dbReference type="PANTHER" id="PTHR16171:SF7">
    <property type="entry name" value="DNA REPAIR PROTEIN RAD2"/>
    <property type="match status" value="1"/>
</dbReference>
<feature type="coiled-coil region" evidence="7">
    <location>
        <begin position="865"/>
        <end position="899"/>
    </location>
</feature>
<evidence type="ECO:0000313" key="12">
    <source>
        <dbReference type="Proteomes" id="UP001180020"/>
    </source>
</evidence>
<keyword evidence="5" id="KW-0234">DNA repair</keyword>
<comment type="caution">
    <text evidence="11">The sequence shown here is derived from an EMBL/GenBank/DDBJ whole genome shotgun (WGS) entry which is preliminary data.</text>
</comment>
<feature type="compositionally biased region" description="Basic and acidic residues" evidence="8">
    <location>
        <begin position="320"/>
        <end position="332"/>
    </location>
</feature>
<dbReference type="FunFam" id="3.40.50.1010:FF:000031">
    <property type="entry name" value="DNA repair protein UVH3"/>
    <property type="match status" value="1"/>
</dbReference>
<evidence type="ECO:0000256" key="4">
    <source>
        <dbReference type="ARBA" id="ARBA00022763"/>
    </source>
</evidence>
<dbReference type="SUPFAM" id="SSF88723">
    <property type="entry name" value="PIN domain-like"/>
    <property type="match status" value="1"/>
</dbReference>
<dbReference type="GO" id="GO:0004520">
    <property type="term" value="F:DNA endonuclease activity"/>
    <property type="evidence" value="ECO:0007669"/>
    <property type="project" value="TreeGrafter"/>
</dbReference>
<keyword evidence="3" id="KW-0255">Endonuclease</keyword>
<dbReference type="InterPro" id="IPR029060">
    <property type="entry name" value="PIN-like_dom_sf"/>
</dbReference>
<evidence type="ECO:0000256" key="7">
    <source>
        <dbReference type="SAM" id="Coils"/>
    </source>
</evidence>
<dbReference type="Pfam" id="PF00752">
    <property type="entry name" value="XPG_N"/>
    <property type="match status" value="1"/>
</dbReference>
<keyword evidence="12" id="KW-1185">Reference proteome</keyword>
<evidence type="ECO:0000256" key="3">
    <source>
        <dbReference type="ARBA" id="ARBA00022759"/>
    </source>
</evidence>
<dbReference type="SMART" id="SM00485">
    <property type="entry name" value="XPGN"/>
    <property type="match status" value="1"/>
</dbReference>
<dbReference type="EMBL" id="JAUJYO010000005">
    <property type="protein sequence ID" value="KAK1317691.1"/>
    <property type="molecule type" value="Genomic_DNA"/>
</dbReference>
<reference evidence="11" key="2">
    <citation type="submission" date="2023-06" db="EMBL/GenBank/DDBJ databases">
        <authorList>
            <person name="Ma L."/>
            <person name="Liu K.-W."/>
            <person name="Li Z."/>
            <person name="Hsiao Y.-Y."/>
            <person name="Qi Y."/>
            <person name="Fu T."/>
            <person name="Tang G."/>
            <person name="Zhang D."/>
            <person name="Sun W.-H."/>
            <person name="Liu D.-K."/>
            <person name="Li Y."/>
            <person name="Chen G.-Z."/>
            <person name="Liu X.-D."/>
            <person name="Liao X.-Y."/>
            <person name="Jiang Y.-T."/>
            <person name="Yu X."/>
            <person name="Hao Y."/>
            <person name="Huang J."/>
            <person name="Zhao X.-W."/>
            <person name="Ke S."/>
            <person name="Chen Y.-Y."/>
            <person name="Wu W.-L."/>
            <person name="Hsu J.-L."/>
            <person name="Lin Y.-F."/>
            <person name="Huang M.-D."/>
            <person name="Li C.-Y."/>
            <person name="Huang L."/>
            <person name="Wang Z.-W."/>
            <person name="Zhao X."/>
            <person name="Zhong W.-Y."/>
            <person name="Peng D.-H."/>
            <person name="Ahmad S."/>
            <person name="Lan S."/>
            <person name="Zhang J.-S."/>
            <person name="Tsai W.-C."/>
            <person name="Van De Peer Y."/>
            <person name="Liu Z.-J."/>
        </authorList>
    </citation>
    <scope>NUCLEOTIDE SEQUENCE</scope>
    <source>
        <strain evidence="11">CP</strain>
        <tissue evidence="11">Leaves</tissue>
    </source>
</reference>
<dbReference type="InterPro" id="IPR006084">
    <property type="entry name" value="XPG/Rad2"/>
</dbReference>
<feature type="region of interest" description="Disordered" evidence="8">
    <location>
        <begin position="320"/>
        <end position="344"/>
    </location>
</feature>
<organism evidence="11 12">
    <name type="scientific">Acorus calamus</name>
    <name type="common">Sweet flag</name>
    <dbReference type="NCBI Taxonomy" id="4465"/>
    <lineage>
        <taxon>Eukaryota</taxon>
        <taxon>Viridiplantae</taxon>
        <taxon>Streptophyta</taxon>
        <taxon>Embryophyta</taxon>
        <taxon>Tracheophyta</taxon>
        <taxon>Spermatophyta</taxon>
        <taxon>Magnoliopsida</taxon>
        <taxon>Liliopsida</taxon>
        <taxon>Acoraceae</taxon>
        <taxon>Acorus</taxon>
    </lineage>
</organism>
<dbReference type="PROSITE" id="PS00842">
    <property type="entry name" value="XPG_2"/>
    <property type="match status" value="1"/>
</dbReference>
<evidence type="ECO:0000256" key="1">
    <source>
        <dbReference type="ARBA" id="ARBA00004123"/>
    </source>
</evidence>
<dbReference type="GO" id="GO:0003697">
    <property type="term" value="F:single-stranded DNA binding"/>
    <property type="evidence" value="ECO:0007669"/>
    <property type="project" value="InterPro"/>
</dbReference>
<dbReference type="InterPro" id="IPR006085">
    <property type="entry name" value="XPG_DNA_repair_N"/>
</dbReference>
<feature type="domain" description="XPG-I" evidence="9">
    <location>
        <begin position="909"/>
        <end position="978"/>
    </location>
</feature>
<dbReference type="Gene3D" id="3.40.50.1010">
    <property type="entry name" value="5'-nuclease"/>
    <property type="match status" value="2"/>
</dbReference>
<dbReference type="GO" id="GO:0016788">
    <property type="term" value="F:hydrolase activity, acting on ester bonds"/>
    <property type="evidence" value="ECO:0007669"/>
    <property type="project" value="InterPro"/>
</dbReference>
<evidence type="ECO:0000313" key="11">
    <source>
        <dbReference type="EMBL" id="KAK1317691.1"/>
    </source>
</evidence>
<dbReference type="GO" id="GO:0006289">
    <property type="term" value="P:nucleotide-excision repair"/>
    <property type="evidence" value="ECO:0007669"/>
    <property type="project" value="InterPro"/>
</dbReference>
<evidence type="ECO:0000259" key="9">
    <source>
        <dbReference type="SMART" id="SM00484"/>
    </source>
</evidence>
<dbReference type="SMART" id="SM00484">
    <property type="entry name" value="XPGI"/>
    <property type="match status" value="1"/>
</dbReference>
<reference evidence="11" key="1">
    <citation type="journal article" date="2023" name="Nat. Commun.">
        <title>Diploid and tetraploid genomes of Acorus and the evolution of monocots.</title>
        <authorList>
            <person name="Ma L."/>
            <person name="Liu K.W."/>
            <person name="Li Z."/>
            <person name="Hsiao Y.Y."/>
            <person name="Qi Y."/>
            <person name="Fu T."/>
            <person name="Tang G.D."/>
            <person name="Zhang D."/>
            <person name="Sun W.H."/>
            <person name="Liu D.K."/>
            <person name="Li Y."/>
            <person name="Chen G.Z."/>
            <person name="Liu X.D."/>
            <person name="Liao X.Y."/>
            <person name="Jiang Y.T."/>
            <person name="Yu X."/>
            <person name="Hao Y."/>
            <person name="Huang J."/>
            <person name="Zhao X.W."/>
            <person name="Ke S."/>
            <person name="Chen Y.Y."/>
            <person name="Wu W.L."/>
            <person name="Hsu J.L."/>
            <person name="Lin Y.F."/>
            <person name="Huang M.D."/>
            <person name="Li C.Y."/>
            <person name="Huang L."/>
            <person name="Wang Z.W."/>
            <person name="Zhao X."/>
            <person name="Zhong W.Y."/>
            <person name="Peng D.H."/>
            <person name="Ahmad S."/>
            <person name="Lan S."/>
            <person name="Zhang J.S."/>
            <person name="Tsai W.C."/>
            <person name="Van de Peer Y."/>
            <person name="Liu Z.J."/>
        </authorList>
    </citation>
    <scope>NUCLEOTIDE SEQUENCE</scope>
    <source>
        <strain evidence="11">CP</strain>
    </source>
</reference>
<dbReference type="GO" id="GO:0005634">
    <property type="term" value="C:nucleus"/>
    <property type="evidence" value="ECO:0007669"/>
    <property type="project" value="UniProtKB-SubCell"/>
</dbReference>
<evidence type="ECO:0000256" key="6">
    <source>
        <dbReference type="ARBA" id="ARBA00023242"/>
    </source>
</evidence>
<keyword evidence="7" id="KW-0175">Coiled coil</keyword>
<dbReference type="InterPro" id="IPR019974">
    <property type="entry name" value="XPG_CS"/>
</dbReference>
<evidence type="ECO:0000259" key="10">
    <source>
        <dbReference type="SMART" id="SM00485"/>
    </source>
</evidence>
<gene>
    <name evidence="11" type="primary">UVH3</name>
    <name evidence="11" type="ORF">QJS10_CPA05g01927</name>
</gene>
<feature type="domain" description="XPG N-terminal" evidence="10">
    <location>
        <begin position="1"/>
        <end position="98"/>
    </location>
</feature>
<evidence type="ECO:0000256" key="8">
    <source>
        <dbReference type="SAM" id="MobiDB-lite"/>
    </source>
</evidence>
<keyword evidence="3" id="KW-0378">Hydrolase</keyword>
<protein>
    <submittedName>
        <fullName evidence="11">DNA repair protein UVH3</fullName>
    </submittedName>
</protein>
<dbReference type="Proteomes" id="UP001180020">
    <property type="component" value="Unassembled WGS sequence"/>
</dbReference>
<dbReference type="AlphaFoldDB" id="A0AAV9EVH3"/>
<keyword evidence="3" id="KW-0540">Nuclease</keyword>
<proteinExistence type="inferred from homology"/>
<dbReference type="PANTHER" id="PTHR16171">
    <property type="entry name" value="DNA REPAIR PROTEIN COMPLEMENTING XP-G CELLS-RELATED"/>
    <property type="match status" value="1"/>
</dbReference>
<dbReference type="PRINTS" id="PR00853">
    <property type="entry name" value="XPGRADSUPER"/>
</dbReference>
<comment type="subcellular location">
    <subcellularLocation>
        <location evidence="1">Nucleus</location>
    </subcellularLocation>
</comment>
<accession>A0AAV9EVH3</accession>
<comment type="similarity">
    <text evidence="2">Belongs to the XPG/RAD2 endonuclease family. XPG subfamily.</text>
</comment>
<keyword evidence="4" id="KW-0227">DNA damage</keyword>
<evidence type="ECO:0000256" key="5">
    <source>
        <dbReference type="ARBA" id="ARBA00023204"/>
    </source>
</evidence>
<name>A0AAV9EVH3_ACOCL</name>
<keyword evidence="6" id="KW-0539">Nucleus</keyword>
<sequence>MGVQGLWELLAPVGRRVSVETLAGKKLAIDASIWIVQFMKAMRDEQGEMVRNAHLLGFFRRICKLLYLRARPVFVFDGGTPALKRRTVAARRRSRDAARAKIRKTAEKLLLNQLKARRLEELADEIKNNKWKDDSKGKQVVAGHDNMTEPSPQKHETVTGGFTQESLDEMLAASLAAEEEDTSIDIASTSVMNDVQDDDEEDEEMVLPMLPGKVDPTVLAALPPSMQLDLLVQMRESLMAENRQKYQKIKKAPKKFSELQIQSYLKTVAFRREIDEVQKAAAGKGLGGVQPSRIASEANREFIFSSSFTGDKQVLTSARLGKDQDGGHHATSKEPILSGTSNSKQSACQFSSLSGFTDGQPTEKFDHSVGTYRDESGRFRVSRLRGLGIRMTRDLEQNLRLIKELEQERIQTISTNKESTAYKETYLHPPNASSEIEGDGKTIGDRDAEMADISNYYTEPSTLGIKSSIEISFEEDDSGMKEADDDDGSFFERLVEGSSTLQLYAGDISTSIIKDKVQDCKSDDDKVGKLFDVEDNNSSEDEIEWEEETCHDEIIKDKDQDCKRDDMVGMLSTVEDDNNNEDEVEWEEGTCHVPGDASLSQTEYKESVLRTPVEEEADIQEAIRRSLLDFSVKQSSVLSSDKDNLENSNKILTEEIVGQLGQGPTFGIKIGSPCYPIKSDIQQNKASSSAVDSITVRDNVNDIDNKQMINSPKGSLIFSAVPEVTNDRKSSFFDEPNGRFQVLDPLLQCQETPTDKPVPVEPSHANEVSSQKSMEVSSLEHEVVQKSAPEQVLVINRGESVSSFEEFQSGDLKKGNIDAEQEPAIGKDDDFVTDTELHIQKNTVQDTMEISSEALQAEVQFEASHASLGEEILKLQQEQKSLRDENRRLERNAETVSNEMFAECQELLQMFGLPYIIAPMEAEAQCAYMELANLVDGVVTDDSDVFLFGARSVFKNIFDDRKYVETYFMKDIESELGLTREKLIRMALLLGSDYTEGVRYV</sequence>
<dbReference type="PRINTS" id="PR00066">
    <property type="entry name" value="XRODRMPGMNTG"/>
</dbReference>
<dbReference type="FunFam" id="3.40.50.1010:FF:000029">
    <property type="entry name" value="DNA repair protein UVH3"/>
    <property type="match status" value="1"/>
</dbReference>
<evidence type="ECO:0000256" key="2">
    <source>
        <dbReference type="ARBA" id="ARBA00005283"/>
    </source>
</evidence>
<dbReference type="CDD" id="cd09868">
    <property type="entry name" value="PIN_XPG_RAD2"/>
    <property type="match status" value="2"/>
</dbReference>
<dbReference type="Pfam" id="PF00867">
    <property type="entry name" value="XPG_I"/>
    <property type="match status" value="1"/>
</dbReference>